<protein>
    <submittedName>
        <fullName evidence="1">Uncharacterized protein</fullName>
    </submittedName>
</protein>
<dbReference type="OrthoDB" id="9861868at2"/>
<keyword evidence="2" id="KW-1185">Reference proteome</keyword>
<dbReference type="KEGG" id="cmiu:B1H56_09575"/>
<organism evidence="1 2">
    <name type="scientific">Christensenella minuta</name>
    <dbReference type="NCBI Taxonomy" id="626937"/>
    <lineage>
        <taxon>Bacteria</taxon>
        <taxon>Bacillati</taxon>
        <taxon>Bacillota</taxon>
        <taxon>Clostridia</taxon>
        <taxon>Christensenellales</taxon>
        <taxon>Christensenellaceae</taxon>
        <taxon>Christensenella</taxon>
    </lineage>
</organism>
<reference evidence="1 2" key="1">
    <citation type="submission" date="2016-02" db="EMBL/GenBank/DDBJ databases">
        <authorList>
            <person name="Wen L."/>
            <person name="He K."/>
            <person name="Yang H."/>
        </authorList>
    </citation>
    <scope>NUCLEOTIDE SEQUENCE [LARGE SCALE GENOMIC DNA]</scope>
    <source>
        <strain evidence="1 2">DSM 22607</strain>
    </source>
</reference>
<dbReference type="Proteomes" id="UP000070366">
    <property type="component" value="Unassembled WGS sequence"/>
</dbReference>
<dbReference type="EMBL" id="LSZW01000016">
    <property type="protein sequence ID" value="KXK66955.1"/>
    <property type="molecule type" value="Genomic_DNA"/>
</dbReference>
<name>A0A136Q8F0_9FIRM</name>
<sequence length="74" mass="8928">MSNERRELLLKLGFFPVTDDFWYGAEMPFAVSEFDWGFRMPFSKQHIMPWREKTLESKSNEELKKIATKLLLER</sequence>
<dbReference type="AlphaFoldDB" id="A0A136Q8F0"/>
<evidence type="ECO:0000313" key="1">
    <source>
        <dbReference type="EMBL" id="KXK66955.1"/>
    </source>
</evidence>
<proteinExistence type="predicted"/>
<accession>A0A136Q8F0</accession>
<dbReference type="STRING" id="626937.HMPREF3293_00185"/>
<comment type="caution">
    <text evidence="1">The sequence shown here is derived from an EMBL/GenBank/DDBJ whole genome shotgun (WGS) entry which is preliminary data.</text>
</comment>
<gene>
    <name evidence="1" type="ORF">HMPREF3293_00185</name>
</gene>
<dbReference type="RefSeq" id="WP_046442643.1">
    <property type="nucleotide sequence ID" value="NZ_CABMOF010000023.1"/>
</dbReference>
<evidence type="ECO:0000313" key="2">
    <source>
        <dbReference type="Proteomes" id="UP000070366"/>
    </source>
</evidence>